<feature type="short sequence motif" description="GXGXXG" evidence="4">
    <location>
        <begin position="501"/>
        <end position="506"/>
    </location>
</feature>
<feature type="compositionally biased region" description="Basic and acidic residues" evidence="5">
    <location>
        <begin position="320"/>
        <end position="334"/>
    </location>
</feature>
<dbReference type="InterPro" id="IPR002641">
    <property type="entry name" value="PNPLA_dom"/>
</dbReference>
<feature type="region of interest" description="Disordered" evidence="5">
    <location>
        <begin position="62"/>
        <end position="91"/>
    </location>
</feature>
<evidence type="ECO:0000256" key="5">
    <source>
        <dbReference type="SAM" id="MobiDB-lite"/>
    </source>
</evidence>
<proteinExistence type="predicted"/>
<dbReference type="Pfam" id="PF01734">
    <property type="entry name" value="Patatin"/>
    <property type="match status" value="1"/>
</dbReference>
<dbReference type="AlphaFoldDB" id="A0A8C4X170"/>
<comment type="caution">
    <text evidence="4">Lacks conserved residue(s) required for the propagation of feature annotation.</text>
</comment>
<evidence type="ECO:0000259" key="6">
    <source>
        <dbReference type="PROSITE" id="PS51635"/>
    </source>
</evidence>
<keyword evidence="1 4" id="KW-0378">Hydrolase</keyword>
<feature type="region of interest" description="Disordered" evidence="5">
    <location>
        <begin position="115"/>
        <end position="189"/>
    </location>
</feature>
<dbReference type="Gene3D" id="3.40.1090.10">
    <property type="entry name" value="Cytosolic phospholipase A2 catalytic domain"/>
    <property type="match status" value="2"/>
</dbReference>
<feature type="active site" description="Proton acceptor" evidence="4">
    <location>
        <position position="685"/>
    </location>
</feature>
<dbReference type="GO" id="GO:0016020">
    <property type="term" value="C:membrane"/>
    <property type="evidence" value="ECO:0007669"/>
    <property type="project" value="TreeGrafter"/>
</dbReference>
<dbReference type="Proteomes" id="UP000694388">
    <property type="component" value="Unplaced"/>
</dbReference>
<dbReference type="PANTHER" id="PTHR24185:SF1">
    <property type="entry name" value="CALCIUM-INDEPENDENT PHOSPHOLIPASE A2-GAMMA"/>
    <property type="match status" value="1"/>
</dbReference>
<keyword evidence="8" id="KW-1185">Reference proteome</keyword>
<feature type="compositionally biased region" description="Low complexity" evidence="5">
    <location>
        <begin position="303"/>
        <end position="317"/>
    </location>
</feature>
<dbReference type="PANTHER" id="PTHR24185">
    <property type="entry name" value="CALCIUM-INDEPENDENT PHOSPHOLIPASE A2-GAMMA"/>
    <property type="match status" value="1"/>
</dbReference>
<dbReference type="InterPro" id="IPR016035">
    <property type="entry name" value="Acyl_Trfase/lysoPLipase"/>
</dbReference>
<evidence type="ECO:0000256" key="1">
    <source>
        <dbReference type="ARBA" id="ARBA00022801"/>
    </source>
</evidence>
<feature type="region of interest" description="Disordered" evidence="5">
    <location>
        <begin position="260"/>
        <end position="341"/>
    </location>
</feature>
<feature type="compositionally biased region" description="Basic and acidic residues" evidence="5">
    <location>
        <begin position="128"/>
        <end position="142"/>
    </location>
</feature>
<reference evidence="7" key="1">
    <citation type="submission" date="2025-08" db="UniProtKB">
        <authorList>
            <consortium name="Ensembl"/>
        </authorList>
    </citation>
    <scope>IDENTIFICATION</scope>
</reference>
<keyword evidence="2 4" id="KW-0442">Lipid degradation</keyword>
<dbReference type="SUPFAM" id="SSF52151">
    <property type="entry name" value="FabD/lysophospholipase-like"/>
    <property type="match status" value="1"/>
</dbReference>
<dbReference type="GO" id="GO:0019369">
    <property type="term" value="P:arachidonate metabolic process"/>
    <property type="evidence" value="ECO:0007669"/>
    <property type="project" value="TreeGrafter"/>
</dbReference>
<protein>
    <submittedName>
        <fullName evidence="7">Patatin-like phospholipase domain containing 8</fullName>
    </submittedName>
</protein>
<keyword evidence="3 4" id="KW-0443">Lipid metabolism</keyword>
<feature type="region of interest" description="Disordered" evidence="5">
    <location>
        <begin position="212"/>
        <end position="245"/>
    </location>
</feature>
<feature type="compositionally biased region" description="Basic and acidic residues" evidence="5">
    <location>
        <begin position="62"/>
        <end position="79"/>
    </location>
</feature>
<feature type="compositionally biased region" description="Basic and acidic residues" evidence="5">
    <location>
        <begin position="165"/>
        <end position="180"/>
    </location>
</feature>
<evidence type="ECO:0000256" key="2">
    <source>
        <dbReference type="ARBA" id="ARBA00022963"/>
    </source>
</evidence>
<evidence type="ECO:0000313" key="8">
    <source>
        <dbReference type="Proteomes" id="UP000694388"/>
    </source>
</evidence>
<feature type="compositionally biased region" description="Basic and acidic residues" evidence="5">
    <location>
        <begin position="279"/>
        <end position="293"/>
    </location>
</feature>
<feature type="compositionally biased region" description="Basic and acidic residues" evidence="5">
    <location>
        <begin position="212"/>
        <end position="230"/>
    </location>
</feature>
<evidence type="ECO:0000256" key="3">
    <source>
        <dbReference type="ARBA" id="ARBA00023098"/>
    </source>
</evidence>
<dbReference type="GO" id="GO:0016042">
    <property type="term" value="P:lipid catabolic process"/>
    <property type="evidence" value="ECO:0007669"/>
    <property type="project" value="UniProtKB-UniRule"/>
</dbReference>
<feature type="short sequence motif" description="GXSXG" evidence="4">
    <location>
        <begin position="533"/>
        <end position="537"/>
    </location>
</feature>
<feature type="compositionally biased region" description="Low complexity" evidence="5">
    <location>
        <begin position="152"/>
        <end position="163"/>
    </location>
</feature>
<name>A0A8C4X170_EPTBU</name>
<evidence type="ECO:0000313" key="7">
    <source>
        <dbReference type="Ensembl" id="ENSEBUP00000025901.1"/>
    </source>
</evidence>
<evidence type="ECO:0000256" key="4">
    <source>
        <dbReference type="PROSITE-ProRule" id="PRU01161"/>
    </source>
</evidence>
<sequence length="775" mass="85275">MSRFRIVFESFSKAVAGGVGGLWDKFPPELTRISGLVSLGKSPSPLAKALSFMESNVVKRNVKEREDPGKDVRSTKEAVHPPSVTGKTDDVSAQKEGFGIPYFDEDFYRACNDGGPVNLNKPKQVTSKGRDPPTDVKCKDVLVVENGNADPSLNSQRSTSSSSHGHVEDVRTSRDSKGRVQADPGHVQRGITDRLLLPVTSVQSMVSGWASKLKEHEDPGKDVRSTKEAVHPPAVNGKTDDVSSEKEVFSIPYFDEDFDRTCNDGGPANLNKPKQVTSKGRDSPTDVKSKDALVVENGNADPSLNSQHSTSSSSSSSHGHVKDVRTSHDSKGRVQADPGHLQRGIADRLLLPVTSVQTMVSGWASKLKEQTEERSVREMALQVKKRDEADSDKKSHRLRLQREKVIARVSVDNTTRGLVQILRSVHTPDLKLSHLNDLILHLIQYPHAHTLAVEEMVIPFLLRTRQESNVELAGAAREALALVGYAGPVRGEGVRVLSIDGGGTRGLVALHTLEKLEQLAGRPIHELFDFICGVSTGAILAFMIGIYRIPLQQCHDMYRQLASDIFRQNVILGAVKMGWSHAFYDSQAWERLLRERSGELLMIETACNAACPKDGALLANNPCGVAVHECQLLWPGTPLQCVVSLGTGRYESASRPNQTHTSLKAKLNNVITSATDTEEVHTLLDGLLPPDTYFRFNPLTGTDVALDERRVERLEQLRLDTEAYLSRNSNKLSRAAARLTKPRRPLQRLADWLQLKMDAWDKGPRTSNAHVPSKL</sequence>
<dbReference type="GeneTree" id="ENSGT00940000154738"/>
<dbReference type="PROSITE" id="PS51635">
    <property type="entry name" value="PNPLA"/>
    <property type="match status" value="1"/>
</dbReference>
<feature type="domain" description="PNPLA" evidence="6">
    <location>
        <begin position="497"/>
        <end position="700"/>
    </location>
</feature>
<feature type="active site" description="Nucleophile" evidence="4">
    <location>
        <position position="535"/>
    </location>
</feature>
<dbReference type="Ensembl" id="ENSEBUT00000026477.1">
    <property type="protein sequence ID" value="ENSEBUP00000025901.1"/>
    <property type="gene ID" value="ENSEBUG00000015963.1"/>
</dbReference>
<reference evidence="7" key="2">
    <citation type="submission" date="2025-09" db="UniProtKB">
        <authorList>
            <consortium name="Ensembl"/>
        </authorList>
    </citation>
    <scope>IDENTIFICATION</scope>
</reference>
<dbReference type="GO" id="GO:0047499">
    <property type="term" value="F:calcium-independent phospholipase A2 activity"/>
    <property type="evidence" value="ECO:0007669"/>
    <property type="project" value="TreeGrafter"/>
</dbReference>
<organism evidence="7 8">
    <name type="scientific">Eptatretus burgeri</name>
    <name type="common">Inshore hagfish</name>
    <dbReference type="NCBI Taxonomy" id="7764"/>
    <lineage>
        <taxon>Eukaryota</taxon>
        <taxon>Metazoa</taxon>
        <taxon>Chordata</taxon>
        <taxon>Craniata</taxon>
        <taxon>Vertebrata</taxon>
        <taxon>Cyclostomata</taxon>
        <taxon>Myxini</taxon>
        <taxon>Myxiniformes</taxon>
        <taxon>Myxinidae</taxon>
        <taxon>Eptatretinae</taxon>
        <taxon>Eptatretus</taxon>
    </lineage>
</organism>
<accession>A0A8C4X170</accession>